<feature type="transmembrane region" description="Helical" evidence="1">
    <location>
        <begin position="96"/>
        <end position="114"/>
    </location>
</feature>
<evidence type="ECO:0000313" key="2">
    <source>
        <dbReference type="EMBL" id="MBC8362303.1"/>
    </source>
</evidence>
<dbReference type="Pfam" id="PF10861">
    <property type="entry name" value="DUF2784"/>
    <property type="match status" value="1"/>
</dbReference>
<keyword evidence="1" id="KW-0812">Transmembrane</keyword>
<comment type="caution">
    <text evidence="2">The sequence shown here is derived from an EMBL/GenBank/DDBJ whole genome shotgun (WGS) entry which is preliminary data.</text>
</comment>
<dbReference type="Proteomes" id="UP000603434">
    <property type="component" value="Unassembled WGS sequence"/>
</dbReference>
<reference evidence="2 3" key="1">
    <citation type="submission" date="2020-08" db="EMBL/GenBank/DDBJ databases">
        <title>Bridging the membrane lipid divide: bacteria of the FCB group superphylum have the potential to synthesize archaeal ether lipids.</title>
        <authorList>
            <person name="Villanueva L."/>
            <person name="Von Meijenfeldt F.A.B."/>
            <person name="Westbye A.B."/>
            <person name="Yadav S."/>
            <person name="Hopmans E.C."/>
            <person name="Dutilh B.E."/>
            <person name="Sinninghe Damste J.S."/>
        </authorList>
    </citation>
    <scope>NUCLEOTIDE SEQUENCE [LARGE SCALE GENOMIC DNA]</scope>
    <source>
        <strain evidence="2">NIOZ-UU30</strain>
    </source>
</reference>
<dbReference type="EMBL" id="JACNJH010000180">
    <property type="protein sequence ID" value="MBC8362303.1"/>
    <property type="molecule type" value="Genomic_DNA"/>
</dbReference>
<accession>A0A8J6TN35</accession>
<evidence type="ECO:0000256" key="1">
    <source>
        <dbReference type="SAM" id="Phobius"/>
    </source>
</evidence>
<feature type="transmembrane region" description="Helical" evidence="1">
    <location>
        <begin position="12"/>
        <end position="29"/>
    </location>
</feature>
<keyword evidence="1" id="KW-0472">Membrane</keyword>
<dbReference type="AlphaFoldDB" id="A0A8J6TN35"/>
<protein>
    <submittedName>
        <fullName evidence="2">DUF2784 domain-containing protein</fullName>
    </submittedName>
</protein>
<organism evidence="2 3">
    <name type="scientific">Candidatus Desulfatibia profunda</name>
    <dbReference type="NCBI Taxonomy" id="2841695"/>
    <lineage>
        <taxon>Bacteria</taxon>
        <taxon>Pseudomonadati</taxon>
        <taxon>Thermodesulfobacteriota</taxon>
        <taxon>Desulfobacteria</taxon>
        <taxon>Desulfobacterales</taxon>
        <taxon>Desulfobacterales incertae sedis</taxon>
        <taxon>Candidatus Desulfatibia</taxon>
    </lineage>
</organism>
<name>A0A8J6TN35_9BACT</name>
<feature type="transmembrane region" description="Helical" evidence="1">
    <location>
        <begin position="41"/>
        <end position="59"/>
    </location>
</feature>
<evidence type="ECO:0000313" key="3">
    <source>
        <dbReference type="Proteomes" id="UP000603434"/>
    </source>
</evidence>
<sequence>MYSFLSDISILLHFGFVIFSVAGGLLCLWRPKIIWLHLPTALWAALISFGGWICPLTYLENWLRFKGGGPGYSEGFIARYLEPVLYPVGLGPSHQVSLGVLVVVLNLAVYGWVYRSTGRFPVKKKEA</sequence>
<gene>
    <name evidence="2" type="ORF">H8E23_12995</name>
</gene>
<keyword evidence="1" id="KW-1133">Transmembrane helix</keyword>
<dbReference type="InterPro" id="IPR021218">
    <property type="entry name" value="DUF2784"/>
</dbReference>
<proteinExistence type="predicted"/>